<dbReference type="AlphaFoldDB" id="A0A916VUS7"/>
<keyword evidence="3" id="KW-0804">Transcription</keyword>
<feature type="DNA-binding region" description="H-T-H motif" evidence="4">
    <location>
        <begin position="38"/>
        <end position="57"/>
    </location>
</feature>
<proteinExistence type="predicted"/>
<feature type="domain" description="HTH tetR-type" evidence="5">
    <location>
        <begin position="15"/>
        <end position="75"/>
    </location>
</feature>
<reference evidence="6 7" key="1">
    <citation type="journal article" date="2014" name="Int. J. Syst. Evol. Microbiol.">
        <title>Complete genome sequence of Corynebacterium casei LMG S-19264T (=DSM 44701T), isolated from a smear-ripened cheese.</title>
        <authorList>
            <consortium name="US DOE Joint Genome Institute (JGI-PGF)"/>
            <person name="Walter F."/>
            <person name="Albersmeier A."/>
            <person name="Kalinowski J."/>
            <person name="Ruckert C."/>
        </authorList>
    </citation>
    <scope>NUCLEOTIDE SEQUENCE [LARGE SCALE GENOMIC DNA]</scope>
    <source>
        <strain evidence="6 7">CGMCC 1.15896</strain>
    </source>
</reference>
<sequence length="160" mass="17630">MTARGRGRPPLDGKTVSPESILSEALRILDADGLDRLTMRALAIRVGINPMTIYHHFKDRDGLIRSLADWVYADVAAPEKGDAHARLRGLLMAYYAKVVLHPALTLAIFVRPSVFPDHAKRITEDLISLLSELGLSSQRSLRWTHILVDYTHGAALAVAA</sequence>
<protein>
    <recommendedName>
        <fullName evidence="5">HTH tetR-type domain-containing protein</fullName>
    </recommendedName>
</protein>
<dbReference type="GO" id="GO:0003700">
    <property type="term" value="F:DNA-binding transcription factor activity"/>
    <property type="evidence" value="ECO:0007669"/>
    <property type="project" value="TreeGrafter"/>
</dbReference>
<accession>A0A916VUS7</accession>
<dbReference type="Gene3D" id="1.10.357.10">
    <property type="entry name" value="Tetracycline Repressor, domain 2"/>
    <property type="match status" value="1"/>
</dbReference>
<dbReference type="PRINTS" id="PR00455">
    <property type="entry name" value="HTHTETR"/>
</dbReference>
<evidence type="ECO:0000313" key="7">
    <source>
        <dbReference type="Proteomes" id="UP000596977"/>
    </source>
</evidence>
<evidence type="ECO:0000256" key="4">
    <source>
        <dbReference type="PROSITE-ProRule" id="PRU00335"/>
    </source>
</evidence>
<comment type="caution">
    <text evidence="6">The sequence shown here is derived from an EMBL/GenBank/DDBJ whole genome shotgun (WGS) entry which is preliminary data.</text>
</comment>
<dbReference type="SUPFAM" id="SSF48498">
    <property type="entry name" value="Tetracyclin repressor-like, C-terminal domain"/>
    <property type="match status" value="1"/>
</dbReference>
<keyword evidence="2 4" id="KW-0238">DNA-binding</keyword>
<dbReference type="PROSITE" id="PS50977">
    <property type="entry name" value="HTH_TETR_2"/>
    <property type="match status" value="1"/>
</dbReference>
<dbReference type="InterPro" id="IPR050109">
    <property type="entry name" value="HTH-type_TetR-like_transc_reg"/>
</dbReference>
<gene>
    <name evidence="6" type="ORF">GCM10011499_07530</name>
</gene>
<evidence type="ECO:0000256" key="1">
    <source>
        <dbReference type="ARBA" id="ARBA00023015"/>
    </source>
</evidence>
<dbReference type="GO" id="GO:0000976">
    <property type="term" value="F:transcription cis-regulatory region binding"/>
    <property type="evidence" value="ECO:0007669"/>
    <property type="project" value="TreeGrafter"/>
</dbReference>
<dbReference type="SUPFAM" id="SSF46689">
    <property type="entry name" value="Homeodomain-like"/>
    <property type="match status" value="1"/>
</dbReference>
<dbReference type="EMBL" id="BMKB01000001">
    <property type="protein sequence ID" value="GGA40465.1"/>
    <property type="molecule type" value="Genomic_DNA"/>
</dbReference>
<evidence type="ECO:0000259" key="5">
    <source>
        <dbReference type="PROSITE" id="PS50977"/>
    </source>
</evidence>
<dbReference type="RefSeq" id="WP_280516082.1">
    <property type="nucleotide sequence ID" value="NZ_BMKB01000001.1"/>
</dbReference>
<evidence type="ECO:0000313" key="6">
    <source>
        <dbReference type="EMBL" id="GGA40465.1"/>
    </source>
</evidence>
<evidence type="ECO:0000256" key="3">
    <source>
        <dbReference type="ARBA" id="ARBA00023163"/>
    </source>
</evidence>
<organism evidence="6 7">
    <name type="scientific">Pelagibacterium lentulum</name>
    <dbReference type="NCBI Taxonomy" id="2029865"/>
    <lineage>
        <taxon>Bacteria</taxon>
        <taxon>Pseudomonadati</taxon>
        <taxon>Pseudomonadota</taxon>
        <taxon>Alphaproteobacteria</taxon>
        <taxon>Hyphomicrobiales</taxon>
        <taxon>Devosiaceae</taxon>
        <taxon>Pelagibacterium</taxon>
    </lineage>
</organism>
<keyword evidence="7" id="KW-1185">Reference proteome</keyword>
<dbReference type="Pfam" id="PF00440">
    <property type="entry name" value="TetR_N"/>
    <property type="match status" value="1"/>
</dbReference>
<dbReference type="Proteomes" id="UP000596977">
    <property type="component" value="Unassembled WGS sequence"/>
</dbReference>
<dbReference type="InterPro" id="IPR001647">
    <property type="entry name" value="HTH_TetR"/>
</dbReference>
<dbReference type="PANTHER" id="PTHR30055">
    <property type="entry name" value="HTH-TYPE TRANSCRIPTIONAL REGULATOR RUTR"/>
    <property type="match status" value="1"/>
</dbReference>
<evidence type="ECO:0000256" key="2">
    <source>
        <dbReference type="ARBA" id="ARBA00023125"/>
    </source>
</evidence>
<dbReference type="PANTHER" id="PTHR30055:SF234">
    <property type="entry name" value="HTH-TYPE TRANSCRIPTIONAL REGULATOR BETI"/>
    <property type="match status" value="1"/>
</dbReference>
<dbReference type="InterPro" id="IPR009057">
    <property type="entry name" value="Homeodomain-like_sf"/>
</dbReference>
<keyword evidence="1" id="KW-0805">Transcription regulation</keyword>
<dbReference type="InterPro" id="IPR036271">
    <property type="entry name" value="Tet_transcr_reg_TetR-rel_C_sf"/>
</dbReference>
<name>A0A916VUS7_9HYPH</name>